<dbReference type="SMART" id="SM00717">
    <property type="entry name" value="SANT"/>
    <property type="match status" value="2"/>
</dbReference>
<dbReference type="PANTHER" id="PTHR47994">
    <property type="entry name" value="F14D16.11-RELATED"/>
    <property type="match status" value="1"/>
</dbReference>
<reference evidence="9 10" key="2">
    <citation type="submission" date="2024-10" db="EMBL/GenBank/DDBJ databases">
        <authorList>
            <person name="Ryan C."/>
        </authorList>
    </citation>
    <scope>NUCLEOTIDE SEQUENCE [LARGE SCALE GENOMIC DNA]</scope>
</reference>
<dbReference type="InterPro" id="IPR015495">
    <property type="entry name" value="Myb_TF_plants"/>
</dbReference>
<keyword evidence="6" id="KW-0539">Nucleus</keyword>
<protein>
    <submittedName>
        <fullName evidence="9">Uncharacterized protein</fullName>
    </submittedName>
</protein>
<dbReference type="InterPro" id="IPR009057">
    <property type="entry name" value="Homeodomain-like_sf"/>
</dbReference>
<organism evidence="9 10">
    <name type="scientific">Urochloa decumbens</name>
    <dbReference type="NCBI Taxonomy" id="240449"/>
    <lineage>
        <taxon>Eukaryota</taxon>
        <taxon>Viridiplantae</taxon>
        <taxon>Streptophyta</taxon>
        <taxon>Embryophyta</taxon>
        <taxon>Tracheophyta</taxon>
        <taxon>Spermatophyta</taxon>
        <taxon>Magnoliopsida</taxon>
        <taxon>Liliopsida</taxon>
        <taxon>Poales</taxon>
        <taxon>Poaceae</taxon>
        <taxon>PACMAD clade</taxon>
        <taxon>Panicoideae</taxon>
        <taxon>Panicodae</taxon>
        <taxon>Paniceae</taxon>
        <taxon>Melinidinae</taxon>
        <taxon>Urochloa</taxon>
    </lineage>
</organism>
<feature type="domain" description="HTH myb-type" evidence="8">
    <location>
        <begin position="104"/>
        <end position="158"/>
    </location>
</feature>
<dbReference type="Pfam" id="PF00249">
    <property type="entry name" value="Myb_DNA-binding"/>
    <property type="match status" value="2"/>
</dbReference>
<dbReference type="GO" id="GO:0005634">
    <property type="term" value="C:nucleus"/>
    <property type="evidence" value="ECO:0007669"/>
    <property type="project" value="UniProtKB-SubCell"/>
</dbReference>
<dbReference type="FunFam" id="1.10.10.60:FF:000394">
    <property type="entry name" value="MYB transcription factor"/>
    <property type="match status" value="1"/>
</dbReference>
<dbReference type="PROSITE" id="PS50090">
    <property type="entry name" value="MYB_LIKE"/>
    <property type="match status" value="2"/>
</dbReference>
<evidence type="ECO:0000256" key="1">
    <source>
        <dbReference type="ARBA" id="ARBA00004123"/>
    </source>
</evidence>
<evidence type="ECO:0000256" key="5">
    <source>
        <dbReference type="ARBA" id="ARBA00023163"/>
    </source>
</evidence>
<sequence>MCLYVQSPFLWAVTTSELLGSLSEPLDASLSIAQRGLGRERSMGRPPCCDKANVKKGPWTPEEDAKLLAYTSTHGTGNWTNVPQRAGLKRCGKSCRLRYTNYLRPNLKHENFTQEEEDLIVTLHAMLGSRWSLIANQLPGRTDNDVKNYWNTKLSKKLRQRGIDPITHRPIADVMHSIGTLAIRPPQPPGTPPNGSYLPAPPLPLVHDVAYHAAGILPPPTPQQQAVIARVDADAPASPAADHGQQQLKWSDFLADDAAVAVKSEAQQVLGQYHHEAAVAVKSEAQQVLGQYHHESAVAANGGGGGGVLAAAGSSSGAGGGGGDDGAAAFIDAILDCDKETGVDQLIAELLADPAYYAGSSSSSSEMGWGC</sequence>
<keyword evidence="5" id="KW-0804">Transcription</keyword>
<dbReference type="PROSITE" id="PS51294">
    <property type="entry name" value="HTH_MYB"/>
    <property type="match status" value="2"/>
</dbReference>
<dbReference type="AlphaFoldDB" id="A0ABC9E0G3"/>
<feature type="domain" description="HTH myb-type" evidence="8">
    <location>
        <begin position="51"/>
        <end position="103"/>
    </location>
</feature>
<dbReference type="GO" id="GO:0000976">
    <property type="term" value="F:transcription cis-regulatory region binding"/>
    <property type="evidence" value="ECO:0007669"/>
    <property type="project" value="UniProtKB-ARBA"/>
</dbReference>
<dbReference type="Proteomes" id="UP001497457">
    <property type="component" value="Chromosome 35b"/>
</dbReference>
<proteinExistence type="predicted"/>
<dbReference type="SUPFAM" id="SSF46689">
    <property type="entry name" value="Homeodomain-like"/>
    <property type="match status" value="1"/>
</dbReference>
<keyword evidence="10" id="KW-1185">Reference proteome</keyword>
<evidence type="ECO:0000256" key="4">
    <source>
        <dbReference type="ARBA" id="ARBA00023125"/>
    </source>
</evidence>
<dbReference type="InterPro" id="IPR017930">
    <property type="entry name" value="Myb_dom"/>
</dbReference>
<dbReference type="PANTHER" id="PTHR47994:SF5">
    <property type="entry name" value="F14D16.11-RELATED"/>
    <property type="match status" value="1"/>
</dbReference>
<evidence type="ECO:0000259" key="7">
    <source>
        <dbReference type="PROSITE" id="PS50090"/>
    </source>
</evidence>
<feature type="domain" description="Myb-like" evidence="7">
    <location>
        <begin position="104"/>
        <end position="154"/>
    </location>
</feature>
<name>A0ABC9E0G3_9POAL</name>
<comment type="subcellular location">
    <subcellularLocation>
        <location evidence="1">Nucleus</location>
    </subcellularLocation>
</comment>
<dbReference type="InterPro" id="IPR001005">
    <property type="entry name" value="SANT/Myb"/>
</dbReference>
<keyword evidence="2" id="KW-0677">Repeat</keyword>
<evidence type="ECO:0000256" key="2">
    <source>
        <dbReference type="ARBA" id="ARBA00022737"/>
    </source>
</evidence>
<evidence type="ECO:0000256" key="3">
    <source>
        <dbReference type="ARBA" id="ARBA00023015"/>
    </source>
</evidence>
<evidence type="ECO:0000313" key="10">
    <source>
        <dbReference type="Proteomes" id="UP001497457"/>
    </source>
</evidence>
<gene>
    <name evidence="9" type="ORF">URODEC1_LOCUS90275</name>
</gene>
<keyword evidence="3" id="KW-0805">Transcription regulation</keyword>
<evidence type="ECO:0000256" key="6">
    <source>
        <dbReference type="ARBA" id="ARBA00023242"/>
    </source>
</evidence>
<dbReference type="FunFam" id="1.10.10.60:FF:000015">
    <property type="entry name" value="Transcription factor RAX3"/>
    <property type="match status" value="1"/>
</dbReference>
<evidence type="ECO:0000259" key="8">
    <source>
        <dbReference type="PROSITE" id="PS51294"/>
    </source>
</evidence>
<dbReference type="Gene3D" id="1.10.10.60">
    <property type="entry name" value="Homeodomain-like"/>
    <property type="match status" value="2"/>
</dbReference>
<evidence type="ECO:0000313" key="9">
    <source>
        <dbReference type="EMBL" id="CAL5048139.1"/>
    </source>
</evidence>
<accession>A0ABC9E0G3</accession>
<dbReference type="CDD" id="cd00167">
    <property type="entry name" value="SANT"/>
    <property type="match status" value="2"/>
</dbReference>
<dbReference type="EMBL" id="OZ075145">
    <property type="protein sequence ID" value="CAL5048139.1"/>
    <property type="molecule type" value="Genomic_DNA"/>
</dbReference>
<feature type="domain" description="Myb-like" evidence="7">
    <location>
        <begin position="51"/>
        <end position="103"/>
    </location>
</feature>
<keyword evidence="4" id="KW-0238">DNA-binding</keyword>
<reference evidence="10" key="1">
    <citation type="submission" date="2024-06" db="EMBL/GenBank/DDBJ databases">
        <authorList>
            <person name="Ryan C."/>
        </authorList>
    </citation>
    <scope>NUCLEOTIDE SEQUENCE [LARGE SCALE GENOMIC DNA]</scope>
</reference>